<name>A0A0F9JWY5_9ZZZZ</name>
<accession>A0A0F9JWY5</accession>
<comment type="caution">
    <text evidence="1">The sequence shown here is derived from an EMBL/GenBank/DDBJ whole genome shotgun (WGS) entry which is preliminary data.</text>
</comment>
<reference evidence="1" key="1">
    <citation type="journal article" date="2015" name="Nature">
        <title>Complex archaea that bridge the gap between prokaryotes and eukaryotes.</title>
        <authorList>
            <person name="Spang A."/>
            <person name="Saw J.H."/>
            <person name="Jorgensen S.L."/>
            <person name="Zaremba-Niedzwiedzka K."/>
            <person name="Martijn J."/>
            <person name="Lind A.E."/>
            <person name="van Eijk R."/>
            <person name="Schleper C."/>
            <person name="Guy L."/>
            <person name="Ettema T.J."/>
        </authorList>
    </citation>
    <scope>NUCLEOTIDE SEQUENCE</scope>
</reference>
<protein>
    <submittedName>
        <fullName evidence="1">Uncharacterized protein</fullName>
    </submittedName>
</protein>
<organism evidence="1">
    <name type="scientific">marine sediment metagenome</name>
    <dbReference type="NCBI Taxonomy" id="412755"/>
    <lineage>
        <taxon>unclassified sequences</taxon>
        <taxon>metagenomes</taxon>
        <taxon>ecological metagenomes</taxon>
    </lineage>
</organism>
<evidence type="ECO:0000313" key="1">
    <source>
        <dbReference type="EMBL" id="KKM74238.1"/>
    </source>
</evidence>
<dbReference type="EMBL" id="LAZR01009173">
    <property type="protein sequence ID" value="KKM74238.1"/>
    <property type="molecule type" value="Genomic_DNA"/>
</dbReference>
<sequence>MFEVGTRVVDRQERCLARIAHVQRVPRAFDLFGRLIPAHHRYTLAYEVGDVVTGEWNDNRMETDLAPTDADEG</sequence>
<dbReference type="AlphaFoldDB" id="A0A0F9JWY5"/>
<proteinExistence type="predicted"/>
<gene>
    <name evidence="1" type="ORF">LCGC14_1402300</name>
</gene>